<dbReference type="AlphaFoldDB" id="A0AAV6YTD8"/>
<evidence type="ECO:0000313" key="2">
    <source>
        <dbReference type="EMBL" id="KAG8540634.1"/>
    </source>
</evidence>
<evidence type="ECO:0000313" key="3">
    <source>
        <dbReference type="Proteomes" id="UP000824782"/>
    </source>
</evidence>
<name>A0AAV6YTD8_ENGPU</name>
<reference evidence="2" key="1">
    <citation type="thesis" date="2020" institute="ProQuest LLC" country="789 East Eisenhower Parkway, Ann Arbor, MI, USA">
        <title>Comparative Genomics and Chromosome Evolution.</title>
        <authorList>
            <person name="Mudd A.B."/>
        </authorList>
    </citation>
    <scope>NUCLEOTIDE SEQUENCE</scope>
    <source>
        <strain evidence="2">237g6f4</strain>
        <tissue evidence="2">Blood</tissue>
    </source>
</reference>
<feature type="region of interest" description="Disordered" evidence="1">
    <location>
        <begin position="1"/>
        <end position="29"/>
    </location>
</feature>
<protein>
    <submittedName>
        <fullName evidence="2">Uncharacterized protein</fullName>
    </submittedName>
</protein>
<organism evidence="2 3">
    <name type="scientific">Engystomops pustulosus</name>
    <name type="common">Tungara frog</name>
    <name type="synonym">Physalaemus pustulosus</name>
    <dbReference type="NCBI Taxonomy" id="76066"/>
    <lineage>
        <taxon>Eukaryota</taxon>
        <taxon>Metazoa</taxon>
        <taxon>Chordata</taxon>
        <taxon>Craniata</taxon>
        <taxon>Vertebrata</taxon>
        <taxon>Euteleostomi</taxon>
        <taxon>Amphibia</taxon>
        <taxon>Batrachia</taxon>
        <taxon>Anura</taxon>
        <taxon>Neobatrachia</taxon>
        <taxon>Hyloidea</taxon>
        <taxon>Leptodactylidae</taxon>
        <taxon>Leiuperinae</taxon>
        <taxon>Engystomops</taxon>
    </lineage>
</organism>
<comment type="caution">
    <text evidence="2">The sequence shown here is derived from an EMBL/GenBank/DDBJ whole genome shotgun (WGS) entry which is preliminary data.</text>
</comment>
<evidence type="ECO:0000256" key="1">
    <source>
        <dbReference type="SAM" id="MobiDB-lite"/>
    </source>
</evidence>
<dbReference type="Proteomes" id="UP000824782">
    <property type="component" value="Unassembled WGS sequence"/>
</dbReference>
<dbReference type="EMBL" id="WNYA01009807">
    <property type="protein sequence ID" value="KAG8540634.1"/>
    <property type="molecule type" value="Genomic_DNA"/>
</dbReference>
<gene>
    <name evidence="2" type="ORF">GDO81_018904</name>
</gene>
<proteinExistence type="predicted"/>
<accession>A0AAV6YTD8</accession>
<keyword evidence="3" id="KW-1185">Reference proteome</keyword>
<sequence length="81" mass="9425">MPRNCCHGNKWEEGRERRRGRGMTKSTQCTRRSCSGDEMSCSPASIFLGRRRRGVRTQRIKAIPGLFLGMQGLWICRHMFH</sequence>